<organism evidence="1 2">
    <name type="scientific">Enterocloster bolteae</name>
    <dbReference type="NCBI Taxonomy" id="208479"/>
    <lineage>
        <taxon>Bacteria</taxon>
        <taxon>Bacillati</taxon>
        <taxon>Bacillota</taxon>
        <taxon>Clostridia</taxon>
        <taxon>Lachnospirales</taxon>
        <taxon>Lachnospiraceae</taxon>
        <taxon>Enterocloster</taxon>
    </lineage>
</organism>
<comment type="caution">
    <text evidence="1">The sequence shown here is derived from an EMBL/GenBank/DDBJ whole genome shotgun (WGS) entry which is preliminary data.</text>
</comment>
<dbReference type="Proteomes" id="UP000284543">
    <property type="component" value="Unassembled WGS sequence"/>
</dbReference>
<evidence type="ECO:0000313" key="1">
    <source>
        <dbReference type="EMBL" id="RGV74801.1"/>
    </source>
</evidence>
<reference evidence="1 2" key="1">
    <citation type="submission" date="2018-08" db="EMBL/GenBank/DDBJ databases">
        <title>A genome reference for cultivated species of the human gut microbiota.</title>
        <authorList>
            <person name="Zou Y."/>
            <person name="Xue W."/>
            <person name="Luo G."/>
        </authorList>
    </citation>
    <scope>NUCLEOTIDE SEQUENCE [LARGE SCALE GENOMIC DNA]</scope>
    <source>
        <strain evidence="1 2">AF14-18</strain>
    </source>
</reference>
<accession>A0A412Z4F3</accession>
<proteinExistence type="predicted"/>
<dbReference type="AlphaFoldDB" id="A0A412Z4F3"/>
<dbReference type="RefSeq" id="WP_118018913.1">
    <property type="nucleotide sequence ID" value="NZ_CAUHGS010000014.1"/>
</dbReference>
<evidence type="ECO:0000313" key="2">
    <source>
        <dbReference type="Proteomes" id="UP000284543"/>
    </source>
</evidence>
<evidence type="ECO:0008006" key="3">
    <source>
        <dbReference type="Google" id="ProtNLM"/>
    </source>
</evidence>
<protein>
    <recommendedName>
        <fullName evidence="3">Phage tail tape measure protein</fullName>
    </recommendedName>
</protein>
<sequence length="929" mass="100180">MADGSIIIDTKILTDGINLGISEIESALKRMSGTLAKGKNTASEAIRKQSAALVELGQVAADYENQGVPTQEYVEIQKQIEESQSRLENLIHKQKQFLELGGSSNDEIYKSAQRDISELIKTIQYANTELLDLIESGKAFKIESGTDAVQSSMVRLVEKGTELENINSRLNNSFQILSGKIYNLQQGIISVTESTGFLGSTLNGLKIVFNSSATGMEKIRKLFLNFPVSMIKVGIAGMVKGLNALLPILKKVALEAQKAMIAFAQMVGKGMIGGLKRLSAGIFGINKGAKKSGYSFGKMLSTALLMGMAFRALSSVTKSIREGMENLAQYSKDTNTTLSGLMSSLTQLKNSFATAFSPILTTIAPALNYLISLLSSAVTALAQFFSALTGKSTFVKAVKVQQDYAASLEKTGGAAKAAEGALASFDKLNVSQDKGNAGGGGNEISPSEMFETVPIETAIKEMADKIKSLIHAEDWNGLGAYVAERLNEGLQRVYDVINWNNIEPKITYFVDAFTQTFNSLVDNLDWDLLGRTIGAGVNTIVNTLNLLIDGIDWTNLGKRLGDGANGFVNEIDWKELGRLLGNKFMILPETLLGFVNQFDWGKFGTEIGHSLNGALEKIDPDVLGASLSGLAVGILSGLNNAIATLDWHEIGQKIQTFIKSIDWLSIAEELAQAAGGLIGGMASVVAGLFEGIPEKVSDYFTQAVEECGGDIVRGLFWGIIKALGDLFHWIYDHIFTPFIEGFKKAFGINSPSTIMQEMGGYIMEGLLYGISNFIPSIIDKFTELKDNVMEKLRSIIDAIGDVLKGYDDLEQAGKVKGIGGSFVKNIVSVIPRGAYGEQIHLPRLASGTVVPPRAGEFAAILGDNPKEPEVVSPLSTMKQALKEAMLEVNGAGGGDIRLTVNLEGKAIYDTVVRRNRMEKNRTGKNLLLV</sequence>
<dbReference type="EMBL" id="QRZM01000006">
    <property type="protein sequence ID" value="RGV74801.1"/>
    <property type="molecule type" value="Genomic_DNA"/>
</dbReference>
<name>A0A412Z4F3_9FIRM</name>
<gene>
    <name evidence="1" type="ORF">DWW02_15800</name>
</gene>